<evidence type="ECO:0000313" key="2">
    <source>
        <dbReference type="EMBL" id="MBB3966021.1"/>
    </source>
</evidence>
<keyword evidence="1" id="KW-0732">Signal</keyword>
<sequence>MKILISAFAATFLLAGCTTSETAEVQPIPGSITYGGQPRTKLTKSPPGSVVHNSFYDSTGTKVLETYILQPDRTLKLTRRETIPDFPM</sequence>
<gene>
    <name evidence="2" type="ORF">GGQ67_003702</name>
</gene>
<keyword evidence="3" id="KW-1185">Reference proteome</keyword>
<dbReference type="PROSITE" id="PS51257">
    <property type="entry name" value="PROKAR_LIPOPROTEIN"/>
    <property type="match status" value="1"/>
</dbReference>
<feature type="chain" id="PRO_5031535694" description="Lipoprotein" evidence="1">
    <location>
        <begin position="24"/>
        <end position="88"/>
    </location>
</feature>
<name>A0A7W6D0K2_9HYPH</name>
<evidence type="ECO:0008006" key="4">
    <source>
        <dbReference type="Google" id="ProtNLM"/>
    </source>
</evidence>
<reference evidence="2 3" key="1">
    <citation type="submission" date="2020-08" db="EMBL/GenBank/DDBJ databases">
        <title>Genomic Encyclopedia of Type Strains, Phase IV (KMG-IV): sequencing the most valuable type-strain genomes for metagenomic binning, comparative biology and taxonomic classification.</title>
        <authorList>
            <person name="Goeker M."/>
        </authorList>
    </citation>
    <scope>NUCLEOTIDE SEQUENCE [LARGE SCALE GENOMIC DNA]</scope>
    <source>
        <strain evidence="2 3">DSM 26575</strain>
    </source>
</reference>
<dbReference type="EMBL" id="JACIDW010000013">
    <property type="protein sequence ID" value="MBB3966021.1"/>
    <property type="molecule type" value="Genomic_DNA"/>
</dbReference>
<dbReference type="RefSeq" id="WP_183901528.1">
    <property type="nucleotide sequence ID" value="NZ_JACIDW010000013.1"/>
</dbReference>
<feature type="signal peptide" evidence="1">
    <location>
        <begin position="1"/>
        <end position="23"/>
    </location>
</feature>
<accession>A0A7W6D0K2</accession>
<dbReference type="AlphaFoldDB" id="A0A7W6D0K2"/>
<organism evidence="2 3">
    <name type="scientific">Rhizobium metallidurans</name>
    <dbReference type="NCBI Taxonomy" id="1265931"/>
    <lineage>
        <taxon>Bacteria</taxon>
        <taxon>Pseudomonadati</taxon>
        <taxon>Pseudomonadota</taxon>
        <taxon>Alphaproteobacteria</taxon>
        <taxon>Hyphomicrobiales</taxon>
        <taxon>Rhizobiaceae</taxon>
        <taxon>Rhizobium/Agrobacterium group</taxon>
        <taxon>Rhizobium</taxon>
    </lineage>
</organism>
<dbReference type="Proteomes" id="UP000582090">
    <property type="component" value="Unassembled WGS sequence"/>
</dbReference>
<protein>
    <recommendedName>
        <fullName evidence="4">Lipoprotein</fullName>
    </recommendedName>
</protein>
<comment type="caution">
    <text evidence="2">The sequence shown here is derived from an EMBL/GenBank/DDBJ whole genome shotgun (WGS) entry which is preliminary data.</text>
</comment>
<proteinExistence type="predicted"/>
<evidence type="ECO:0000256" key="1">
    <source>
        <dbReference type="SAM" id="SignalP"/>
    </source>
</evidence>
<evidence type="ECO:0000313" key="3">
    <source>
        <dbReference type="Proteomes" id="UP000582090"/>
    </source>
</evidence>